<organism evidence="3 4">
    <name type="scientific">Toxocara canis</name>
    <name type="common">Canine roundworm</name>
    <dbReference type="NCBI Taxonomy" id="6265"/>
    <lineage>
        <taxon>Eukaryota</taxon>
        <taxon>Metazoa</taxon>
        <taxon>Ecdysozoa</taxon>
        <taxon>Nematoda</taxon>
        <taxon>Chromadorea</taxon>
        <taxon>Rhabditida</taxon>
        <taxon>Spirurina</taxon>
        <taxon>Ascaridomorpha</taxon>
        <taxon>Ascaridoidea</taxon>
        <taxon>Toxocaridae</taxon>
        <taxon>Toxocara</taxon>
    </lineage>
</organism>
<dbReference type="PANTHER" id="PTHR16263">
    <property type="entry name" value="TETRATRICOPEPTIDE REPEAT PROTEIN 38"/>
    <property type="match status" value="1"/>
</dbReference>
<reference evidence="3 4" key="1">
    <citation type="submission" date="2014-11" db="EMBL/GenBank/DDBJ databases">
        <title>Genetic blueprint of the zoonotic pathogen Toxocara canis.</title>
        <authorList>
            <person name="Zhu X.-Q."/>
            <person name="Korhonen P.K."/>
            <person name="Cai H."/>
            <person name="Young N.D."/>
            <person name="Nejsum P."/>
            <person name="von Samson-Himmelstjerna G."/>
            <person name="Boag P.R."/>
            <person name="Tan P."/>
            <person name="Li Q."/>
            <person name="Min J."/>
            <person name="Yang Y."/>
            <person name="Wang X."/>
            <person name="Fang X."/>
            <person name="Hall R.S."/>
            <person name="Hofmann A."/>
            <person name="Sternberg P.W."/>
            <person name="Jex A.R."/>
            <person name="Gasser R.B."/>
        </authorList>
    </citation>
    <scope>NUCLEOTIDE SEQUENCE [LARGE SCALE GENOMIC DNA]</scope>
    <source>
        <strain evidence="3">PN_DK_2014</strain>
    </source>
</reference>
<proteinExistence type="predicted"/>
<dbReference type="Proteomes" id="UP000031036">
    <property type="component" value="Unassembled WGS sequence"/>
</dbReference>
<dbReference type="EMBL" id="JPKZ01001259">
    <property type="protein sequence ID" value="KHN83052.1"/>
    <property type="molecule type" value="Genomic_DNA"/>
</dbReference>
<evidence type="ECO:0000313" key="3">
    <source>
        <dbReference type="EMBL" id="KHN83052.1"/>
    </source>
</evidence>
<dbReference type="PANTHER" id="PTHR16263:SF4">
    <property type="entry name" value="TETRATRICOPEPTIDE REPEAT PROTEIN 38"/>
    <property type="match status" value="1"/>
</dbReference>
<name>A0A0B2VNN7_TOXCA</name>
<keyword evidence="1" id="KW-0677">Repeat</keyword>
<dbReference type="OrthoDB" id="1427555at2759"/>
<dbReference type="AlphaFoldDB" id="A0A0B2VNN7"/>
<keyword evidence="2" id="KW-0802">TPR repeat</keyword>
<evidence type="ECO:0000256" key="1">
    <source>
        <dbReference type="ARBA" id="ARBA00022737"/>
    </source>
</evidence>
<sequence>MNKRLFWAWKDEGLAMTTTSNEASRLFDGLLRQYVSWADCEHLGGIENTISALQKADSDARLAMTTTSNEAFRLFGGLLRQYVSWADCEHLGGIENTISALQKADSDASK</sequence>
<comment type="caution">
    <text evidence="3">The sequence shown here is derived from an EMBL/GenBank/DDBJ whole genome shotgun (WGS) entry which is preliminary data.</text>
</comment>
<keyword evidence="4" id="KW-1185">Reference proteome</keyword>
<protein>
    <submittedName>
        <fullName evidence="3">Tetratricopeptide repeat protein 38</fullName>
    </submittedName>
</protein>
<accession>A0A0B2VNN7</accession>
<dbReference type="InterPro" id="IPR033891">
    <property type="entry name" value="TTC38"/>
</dbReference>
<gene>
    <name evidence="3" type="primary">ttc38</name>
    <name evidence="3" type="ORF">Tcan_12747</name>
</gene>
<evidence type="ECO:0000256" key="2">
    <source>
        <dbReference type="ARBA" id="ARBA00022803"/>
    </source>
</evidence>
<evidence type="ECO:0000313" key="4">
    <source>
        <dbReference type="Proteomes" id="UP000031036"/>
    </source>
</evidence>